<gene>
    <name evidence="2" type="ORF">GGR25_000377</name>
</gene>
<protein>
    <recommendedName>
        <fullName evidence="4">DUF2842 domain-containing protein</fullName>
    </recommendedName>
</protein>
<dbReference type="Pfam" id="PF11003">
    <property type="entry name" value="DUF2842"/>
    <property type="match status" value="1"/>
</dbReference>
<keyword evidence="1" id="KW-0472">Membrane</keyword>
<dbReference type="InterPro" id="IPR021265">
    <property type="entry name" value="DUF2842"/>
</dbReference>
<evidence type="ECO:0000256" key="1">
    <source>
        <dbReference type="SAM" id="Phobius"/>
    </source>
</evidence>
<comment type="caution">
    <text evidence="2">The sequence shown here is derived from an EMBL/GenBank/DDBJ whole genome shotgun (WGS) entry which is preliminary data.</text>
</comment>
<name>A0A840AIW5_9HYPH</name>
<reference evidence="2 3" key="1">
    <citation type="submission" date="2020-08" db="EMBL/GenBank/DDBJ databases">
        <title>Genomic Encyclopedia of Type Strains, Phase IV (KMG-IV): sequencing the most valuable type-strain genomes for metagenomic binning, comparative biology and taxonomic classification.</title>
        <authorList>
            <person name="Goeker M."/>
        </authorList>
    </citation>
    <scope>NUCLEOTIDE SEQUENCE [LARGE SCALE GENOMIC DNA]</scope>
    <source>
        <strain evidence="2 3">DSM 25966</strain>
    </source>
</reference>
<evidence type="ECO:0008006" key="4">
    <source>
        <dbReference type="Google" id="ProtNLM"/>
    </source>
</evidence>
<feature type="transmembrane region" description="Helical" evidence="1">
    <location>
        <begin position="12"/>
        <end position="30"/>
    </location>
</feature>
<keyword evidence="1" id="KW-1133">Transmembrane helix</keyword>
<dbReference type="Proteomes" id="UP000553963">
    <property type="component" value="Unassembled WGS sequence"/>
</dbReference>
<proteinExistence type="predicted"/>
<accession>A0A840AIW5</accession>
<evidence type="ECO:0000313" key="2">
    <source>
        <dbReference type="EMBL" id="MBB3929358.1"/>
    </source>
</evidence>
<feature type="transmembrane region" description="Helical" evidence="1">
    <location>
        <begin position="36"/>
        <end position="57"/>
    </location>
</feature>
<dbReference type="RefSeq" id="WP_183397023.1">
    <property type="nucleotide sequence ID" value="NZ_JACIDS010000001.1"/>
</dbReference>
<keyword evidence="1" id="KW-0812">Transmembrane</keyword>
<dbReference type="AlphaFoldDB" id="A0A840AIW5"/>
<keyword evidence="3" id="KW-1185">Reference proteome</keyword>
<evidence type="ECO:0000313" key="3">
    <source>
        <dbReference type="Proteomes" id="UP000553963"/>
    </source>
</evidence>
<dbReference type="EMBL" id="JACIDS010000001">
    <property type="protein sequence ID" value="MBB3929358.1"/>
    <property type="molecule type" value="Genomic_DNA"/>
</dbReference>
<sequence length="70" mass="7881">MPERLRKFIGMIILVGFVIVYSLVVITIPIQNIPGAWLWFFYALAGLAWVPPAGLIIRWMQKPTPGREGG</sequence>
<organism evidence="2 3">
    <name type="scientific">Kaistia hirudinis</name>
    <dbReference type="NCBI Taxonomy" id="1293440"/>
    <lineage>
        <taxon>Bacteria</taxon>
        <taxon>Pseudomonadati</taxon>
        <taxon>Pseudomonadota</taxon>
        <taxon>Alphaproteobacteria</taxon>
        <taxon>Hyphomicrobiales</taxon>
        <taxon>Kaistiaceae</taxon>
        <taxon>Kaistia</taxon>
    </lineage>
</organism>